<evidence type="ECO:0000313" key="1">
    <source>
        <dbReference type="EMBL" id="ART31324.1"/>
    </source>
</evidence>
<protein>
    <submittedName>
        <fullName evidence="1">Uncharacterized protein</fullName>
    </submittedName>
</protein>
<keyword evidence="1" id="KW-0496">Mitochondrion</keyword>
<dbReference type="AlphaFoldDB" id="A0A1Y0B1R6"/>
<proteinExistence type="predicted"/>
<accession>A0A1Y0B1R6</accession>
<reference evidence="1" key="1">
    <citation type="submission" date="2017-03" db="EMBL/GenBank/DDBJ databases">
        <title>The mitochondrial genome of the carnivorous plant Utricularia reniformis (Lentibulariaceae): structure, comparative analysis and evolutionary landmarks.</title>
        <authorList>
            <person name="Silva S.R."/>
            <person name="Alvarenga D.O."/>
            <person name="Michael T.P."/>
            <person name="Miranda V.F.O."/>
            <person name="Varani A.M."/>
        </authorList>
    </citation>
    <scope>NUCLEOTIDE SEQUENCE</scope>
</reference>
<geneLocation type="mitochondrion" evidence="1"/>
<sequence length="59" mass="6689">MDSILQDDENERNIGCSKTIPAIRYSLHSSSMLFTESSSFGVLVDGCFRIPSLLQNWMF</sequence>
<dbReference type="EMBL" id="KY774314">
    <property type="protein sequence ID" value="ART31324.1"/>
    <property type="molecule type" value="Genomic_DNA"/>
</dbReference>
<gene>
    <name evidence="1" type="ORF">AEK19_MT1104</name>
</gene>
<name>A0A1Y0B1R6_9LAMI</name>
<organism evidence="1">
    <name type="scientific">Utricularia reniformis</name>
    <dbReference type="NCBI Taxonomy" id="192314"/>
    <lineage>
        <taxon>Eukaryota</taxon>
        <taxon>Viridiplantae</taxon>
        <taxon>Streptophyta</taxon>
        <taxon>Embryophyta</taxon>
        <taxon>Tracheophyta</taxon>
        <taxon>Spermatophyta</taxon>
        <taxon>Magnoliopsida</taxon>
        <taxon>eudicotyledons</taxon>
        <taxon>Gunneridae</taxon>
        <taxon>Pentapetalae</taxon>
        <taxon>asterids</taxon>
        <taxon>lamiids</taxon>
        <taxon>Lamiales</taxon>
        <taxon>Lentibulariaceae</taxon>
        <taxon>Utricularia</taxon>
    </lineage>
</organism>